<keyword evidence="17" id="KW-0511">Multifunctional enzyme</keyword>
<keyword evidence="10 23" id="KW-0328">Glycosyltransferase</keyword>
<dbReference type="Proteomes" id="UP000219042">
    <property type="component" value="Unassembled WGS sequence"/>
</dbReference>
<dbReference type="InterPro" id="IPR001264">
    <property type="entry name" value="Glyco_trans_51"/>
</dbReference>
<comment type="catalytic activity">
    <reaction evidence="21">
        <text>[GlcNAc-(1-&gt;4)-Mur2Ac(oyl-L-Ala-gamma-D-Glu-L-Lys-D-Ala-D-Ala)](n)-di-trans,octa-cis-undecaprenyl diphosphate + beta-D-GlcNAc-(1-&gt;4)-Mur2Ac(oyl-L-Ala-gamma-D-Glu-L-Lys-D-Ala-D-Ala)-di-trans,octa-cis-undecaprenyl diphosphate = [GlcNAc-(1-&gt;4)-Mur2Ac(oyl-L-Ala-gamma-D-Glu-L-Lys-D-Ala-D-Ala)](n+1)-di-trans,octa-cis-undecaprenyl diphosphate + di-trans,octa-cis-undecaprenyl diphosphate + H(+)</text>
        <dbReference type="Rhea" id="RHEA:23708"/>
        <dbReference type="Rhea" id="RHEA-COMP:9602"/>
        <dbReference type="Rhea" id="RHEA-COMP:9603"/>
        <dbReference type="ChEBI" id="CHEBI:15378"/>
        <dbReference type="ChEBI" id="CHEBI:58405"/>
        <dbReference type="ChEBI" id="CHEBI:60033"/>
        <dbReference type="ChEBI" id="CHEBI:78435"/>
        <dbReference type="EC" id="2.4.99.28"/>
    </reaction>
</comment>
<proteinExistence type="inferred from homology"/>
<dbReference type="PANTHER" id="PTHR32282:SF11">
    <property type="entry name" value="PENICILLIN-BINDING PROTEIN 1B"/>
    <property type="match status" value="1"/>
</dbReference>
<dbReference type="SUPFAM" id="SSF53955">
    <property type="entry name" value="Lysozyme-like"/>
    <property type="match status" value="1"/>
</dbReference>
<dbReference type="PANTHER" id="PTHR32282">
    <property type="entry name" value="BINDING PROTEIN TRANSPEPTIDASE, PUTATIVE-RELATED"/>
    <property type="match status" value="1"/>
</dbReference>
<dbReference type="Gene3D" id="3.30.2060.10">
    <property type="entry name" value="Penicillin-binding protein 1b domain"/>
    <property type="match status" value="1"/>
</dbReference>
<dbReference type="AlphaFoldDB" id="A0A240EA04"/>
<dbReference type="GO" id="GO:0009002">
    <property type="term" value="F:serine-type D-Ala-D-Ala carboxypeptidase activity"/>
    <property type="evidence" value="ECO:0007669"/>
    <property type="project" value="UniProtKB-EC"/>
</dbReference>
<evidence type="ECO:0000256" key="9">
    <source>
        <dbReference type="ARBA" id="ARBA00022670"/>
    </source>
</evidence>
<dbReference type="FunFam" id="1.10.3810.10:FF:000001">
    <property type="entry name" value="Penicillin-binding protein 1A"/>
    <property type="match status" value="1"/>
</dbReference>
<reference evidence="31" key="1">
    <citation type="submission" date="2016-09" db="EMBL/GenBank/DDBJ databases">
        <authorList>
            <person name="Varghese N."/>
            <person name="Submissions S."/>
        </authorList>
    </citation>
    <scope>NUCLEOTIDE SEQUENCE [LARGE SCALE GENOMIC DNA]</scope>
    <source>
        <strain evidence="31">ANC 4466</strain>
    </source>
</reference>
<keyword evidence="26" id="KW-0812">Transmembrane</keyword>
<protein>
    <recommendedName>
        <fullName evidence="6 22">Penicillin-binding protein 1B</fullName>
        <shortName evidence="23">PBP-1b</shortName>
        <shortName evidence="23">PBP1b</shortName>
    </recommendedName>
    <alternativeName>
        <fullName evidence="19 23">Murein polymerase</fullName>
    </alternativeName>
</protein>
<dbReference type="GO" id="GO:0008955">
    <property type="term" value="F:peptidoglycan glycosyltransferase activity"/>
    <property type="evidence" value="ECO:0007669"/>
    <property type="project" value="UniProtKB-UniRule"/>
</dbReference>
<keyword evidence="15 26" id="KW-0472">Membrane</keyword>
<evidence type="ECO:0000256" key="16">
    <source>
        <dbReference type="ARBA" id="ARBA00023251"/>
    </source>
</evidence>
<keyword evidence="14 23" id="KW-0573">Peptidoglycan synthesis</keyword>
<gene>
    <name evidence="30" type="ORF">SAMN05421731_105111</name>
</gene>
<dbReference type="InterPro" id="IPR050396">
    <property type="entry name" value="Glycosyltr_51/Transpeptidase"/>
</dbReference>
<keyword evidence="31" id="KW-1185">Reference proteome</keyword>
<dbReference type="EMBL" id="OANT01000005">
    <property type="protein sequence ID" value="SNX45557.1"/>
    <property type="molecule type" value="Genomic_DNA"/>
</dbReference>
<evidence type="ECO:0000256" key="15">
    <source>
        <dbReference type="ARBA" id="ARBA00023136"/>
    </source>
</evidence>
<dbReference type="GO" id="GO:0009252">
    <property type="term" value="P:peptidoglycan biosynthetic process"/>
    <property type="evidence" value="ECO:0007669"/>
    <property type="project" value="UniProtKB-UniRule"/>
</dbReference>
<evidence type="ECO:0000256" key="8">
    <source>
        <dbReference type="ARBA" id="ARBA00022645"/>
    </source>
</evidence>
<dbReference type="InterPro" id="IPR023346">
    <property type="entry name" value="Lysozyme-like_dom_sf"/>
</dbReference>
<dbReference type="GO" id="GO:0008658">
    <property type="term" value="F:penicillin binding"/>
    <property type="evidence" value="ECO:0007669"/>
    <property type="project" value="UniProtKB-UniRule"/>
</dbReference>
<feature type="domain" description="Glycosyl transferase family 51" evidence="28">
    <location>
        <begin position="152"/>
        <end position="323"/>
    </location>
</feature>
<evidence type="ECO:0000256" key="20">
    <source>
        <dbReference type="ARBA" id="ARBA00034000"/>
    </source>
</evidence>
<evidence type="ECO:0000256" key="7">
    <source>
        <dbReference type="ARBA" id="ARBA00022475"/>
    </source>
</evidence>
<evidence type="ECO:0000256" key="26">
    <source>
        <dbReference type="SAM" id="Phobius"/>
    </source>
</evidence>
<evidence type="ECO:0000256" key="14">
    <source>
        <dbReference type="ARBA" id="ARBA00022984"/>
    </source>
</evidence>
<dbReference type="Pfam" id="PF00905">
    <property type="entry name" value="Transpeptidase"/>
    <property type="match status" value="1"/>
</dbReference>
<dbReference type="GO" id="GO:0071555">
    <property type="term" value="P:cell wall organization"/>
    <property type="evidence" value="ECO:0007669"/>
    <property type="project" value="UniProtKB-UniRule"/>
</dbReference>
<dbReference type="RefSeq" id="WP_097079331.1">
    <property type="nucleotide sequence ID" value="NZ_BAABHT010000005.1"/>
</dbReference>
<evidence type="ECO:0000256" key="1">
    <source>
        <dbReference type="ARBA" id="ARBA00002624"/>
    </source>
</evidence>
<evidence type="ECO:0000256" key="17">
    <source>
        <dbReference type="ARBA" id="ARBA00023268"/>
    </source>
</evidence>
<keyword evidence="16" id="KW-0046">Antibiotic resistance</keyword>
<dbReference type="NCBIfam" id="TIGR02071">
    <property type="entry name" value="PBP_1b"/>
    <property type="match status" value="1"/>
</dbReference>
<dbReference type="InterPro" id="IPR036950">
    <property type="entry name" value="PBP_transglycosylase"/>
</dbReference>
<accession>A0A240EA04</accession>
<organism evidence="30 31">
    <name type="scientific">Acinetobacter puyangensis</name>
    <dbReference type="NCBI Taxonomy" id="1096779"/>
    <lineage>
        <taxon>Bacteria</taxon>
        <taxon>Pseudomonadati</taxon>
        <taxon>Pseudomonadota</taxon>
        <taxon>Gammaproteobacteria</taxon>
        <taxon>Moraxellales</taxon>
        <taxon>Moraxellaceae</taxon>
        <taxon>Acinetobacter</taxon>
    </lineage>
</organism>
<keyword evidence="18 23" id="KW-0961">Cell wall biogenesis/degradation</keyword>
<evidence type="ECO:0000256" key="23">
    <source>
        <dbReference type="PIRNR" id="PIRNR002799"/>
    </source>
</evidence>
<sequence>MQKQRGIGLVSSIIVIVFLVVFIALGIYLVRLDNIVRDRFEGQRWDIPAKVYARPLEIYAQSDVTRQDILDELKLLNYQSSNNYHKPGTFNSNNSQVFIHTRGFDFGDNSDPERVIEVNFVQDKINSIRTTQPSSTGILRLEPMLIGGIYPQHNEDRVLVKLDKVPQPLIDALIATEDRNFYKHFGISVRGTARALMSNVTGGKRQGGSTLTQQLVKNFYLSPEKTYKRKANEALMALLLELHYNKNEILEAYLNEVNLGQNGNYSVNGYGLASQFYFGQPLGELNTSQLAFLVGLVNGPSYYNPWKNPERATERRNVVLHNMLVMGKLTQQQFETEKARPLGVMNKPGVTAVRFPDFMDIVRRQLKQEYQENDLTNQGLRIFTTLDPVAQTRIQNSFESTVNQLVKRNPKRLTGLQGAVVVSHPENGEIVAAIGSTSNFTGFNRVVDAKRQVGSLLKPVIYMQALQSGRYNWASPIQDTSIVIKGVGEKDWIPKNYSGTEHGLTTLQTALANSYNLSAVRLGWEAGIPTFTNNLRRLGVQSEIPNYPSVLLGAVNLSPLEVLGIYQNFATGGFNYPTRTIRSVVDANGQLLQRYSLQVQNTIDPASAYLINYGLQKVMSSGTGRAAYNSFPSHLGLAGKSGTTNDARDSWFAGYSGNYLSVVWLGEDNNKPIGLTGSSGALPVWINVMKQLKNTPNNIPQPNDVQWQWIDSTQNLLSAQGCAGAMYIPMLTNTIPRQATACGLSHYQLESTLPQENYVDEFGNPIPPTPSTPDQHQSGDAIENFIRESEAPKPAEQTKPQVISRGGYTIGSTN</sequence>
<dbReference type="GO" id="GO:0008360">
    <property type="term" value="P:regulation of cell shape"/>
    <property type="evidence" value="ECO:0007669"/>
    <property type="project" value="UniProtKB-UniRule"/>
</dbReference>
<dbReference type="InterPro" id="IPR011813">
    <property type="entry name" value="PBP_1b"/>
</dbReference>
<dbReference type="GO" id="GO:0006508">
    <property type="term" value="P:proteolysis"/>
    <property type="evidence" value="ECO:0007669"/>
    <property type="project" value="UniProtKB-KW"/>
</dbReference>
<feature type="active site" description="Proton donor; for transglycosylase activity" evidence="24">
    <location>
        <position position="177"/>
    </location>
</feature>
<evidence type="ECO:0000256" key="11">
    <source>
        <dbReference type="ARBA" id="ARBA00022679"/>
    </source>
</evidence>
<keyword evidence="13 23" id="KW-0133">Cell shape</keyword>
<feature type="transmembrane region" description="Helical" evidence="26">
    <location>
        <begin position="7"/>
        <end position="30"/>
    </location>
</feature>
<evidence type="ECO:0000256" key="3">
    <source>
        <dbReference type="ARBA" id="ARBA00004752"/>
    </source>
</evidence>
<keyword evidence="8" id="KW-0121">Carboxypeptidase</keyword>
<evidence type="ECO:0000256" key="5">
    <source>
        <dbReference type="ARBA" id="ARBA00007739"/>
    </source>
</evidence>
<evidence type="ECO:0000256" key="24">
    <source>
        <dbReference type="PIRSR" id="PIRSR002799-1"/>
    </source>
</evidence>
<comment type="similarity">
    <text evidence="4 23">In the C-terminal section; belongs to the transpeptidase family.</text>
</comment>
<evidence type="ECO:0000256" key="10">
    <source>
        <dbReference type="ARBA" id="ARBA00022676"/>
    </source>
</evidence>
<evidence type="ECO:0000256" key="13">
    <source>
        <dbReference type="ARBA" id="ARBA00022960"/>
    </source>
</evidence>
<dbReference type="InterPro" id="IPR028166">
    <property type="entry name" value="UB2H"/>
</dbReference>
<dbReference type="OrthoDB" id="9766909at2"/>
<dbReference type="GO" id="GO:0005886">
    <property type="term" value="C:plasma membrane"/>
    <property type="evidence" value="ECO:0007669"/>
    <property type="project" value="UniProtKB-SubCell"/>
</dbReference>
<evidence type="ECO:0000256" key="6">
    <source>
        <dbReference type="ARBA" id="ARBA00018637"/>
    </source>
</evidence>
<feature type="region of interest" description="Disordered" evidence="25">
    <location>
        <begin position="766"/>
        <end position="814"/>
    </location>
</feature>
<evidence type="ECO:0000256" key="25">
    <source>
        <dbReference type="SAM" id="MobiDB-lite"/>
    </source>
</evidence>
<evidence type="ECO:0000256" key="19">
    <source>
        <dbReference type="ARBA" id="ARBA00032454"/>
    </source>
</evidence>
<keyword evidence="9" id="KW-0645">Protease</keyword>
<feature type="domain" description="Bifunctional transglycosylase second" evidence="29">
    <location>
        <begin position="59"/>
        <end position="141"/>
    </location>
</feature>
<evidence type="ECO:0000256" key="12">
    <source>
        <dbReference type="ARBA" id="ARBA00022801"/>
    </source>
</evidence>
<evidence type="ECO:0000256" key="4">
    <source>
        <dbReference type="ARBA" id="ARBA00007090"/>
    </source>
</evidence>
<dbReference type="GO" id="GO:0030288">
    <property type="term" value="C:outer membrane-bounded periplasmic space"/>
    <property type="evidence" value="ECO:0007669"/>
    <property type="project" value="TreeGrafter"/>
</dbReference>
<keyword evidence="12" id="KW-0378">Hydrolase</keyword>
<comment type="catalytic activity">
    <reaction evidence="20">
        <text>Preferential cleavage: (Ac)2-L-Lys-D-Ala-|-D-Ala. Also transpeptidation of peptidyl-alanyl moieties that are N-acyl substituents of D-alanine.</text>
        <dbReference type="EC" id="3.4.16.4"/>
    </reaction>
</comment>
<evidence type="ECO:0000259" key="29">
    <source>
        <dbReference type="Pfam" id="PF14814"/>
    </source>
</evidence>
<evidence type="ECO:0000256" key="22">
    <source>
        <dbReference type="NCBIfam" id="TIGR02071"/>
    </source>
</evidence>
<dbReference type="InterPro" id="IPR001460">
    <property type="entry name" value="PCN-bd_Tpept"/>
</dbReference>
<keyword evidence="11 23" id="KW-0808">Transferase</keyword>
<comment type="pathway">
    <text evidence="3 23">Cell wall biogenesis; peptidoglycan biosynthesis.</text>
</comment>
<evidence type="ECO:0000259" key="27">
    <source>
        <dbReference type="Pfam" id="PF00905"/>
    </source>
</evidence>
<dbReference type="SUPFAM" id="SSF56601">
    <property type="entry name" value="beta-lactamase/transpeptidase-like"/>
    <property type="match status" value="1"/>
</dbReference>
<comment type="similarity">
    <text evidence="5 23">In the N-terminal section; belongs to the glycosyltransferase 51 family.</text>
</comment>
<dbReference type="Gene3D" id="3.40.710.10">
    <property type="entry name" value="DD-peptidase/beta-lactamase superfamily"/>
    <property type="match status" value="1"/>
</dbReference>
<evidence type="ECO:0000256" key="18">
    <source>
        <dbReference type="ARBA" id="ARBA00023316"/>
    </source>
</evidence>
<feature type="active site" description="Acyl-ester intermediate; for transpeptidase activity" evidence="24">
    <location>
        <position position="455"/>
    </location>
</feature>
<evidence type="ECO:0000256" key="2">
    <source>
        <dbReference type="ARBA" id="ARBA00004236"/>
    </source>
</evidence>
<dbReference type="Pfam" id="PF00912">
    <property type="entry name" value="Transgly"/>
    <property type="match status" value="1"/>
</dbReference>
<name>A0A240EA04_9GAMM</name>
<evidence type="ECO:0000313" key="30">
    <source>
        <dbReference type="EMBL" id="SNX45557.1"/>
    </source>
</evidence>
<dbReference type="Pfam" id="PF14814">
    <property type="entry name" value="UB2H"/>
    <property type="match status" value="1"/>
</dbReference>
<comment type="function">
    <text evidence="1 23">Cell wall formation. Synthesis of cross-linked peptidoglycan from the lipid intermediates. The enzyme has a penicillin-insensitive transglycosylase N-terminal domain (formation of linear glycan strands) and a penicillin-sensitive transpeptidase C-terminal domain (cross-linking of the peptide subunits).</text>
</comment>
<dbReference type="PIRSF" id="PIRSF002799">
    <property type="entry name" value="PBP_1b"/>
    <property type="match status" value="1"/>
</dbReference>
<evidence type="ECO:0000256" key="21">
    <source>
        <dbReference type="ARBA" id="ARBA00049902"/>
    </source>
</evidence>
<dbReference type="Gene3D" id="1.10.3810.10">
    <property type="entry name" value="Biosynthetic peptidoglycan transglycosylase-like"/>
    <property type="match status" value="1"/>
</dbReference>
<dbReference type="GO" id="GO:0009274">
    <property type="term" value="C:peptidoglycan-based cell wall"/>
    <property type="evidence" value="ECO:0007669"/>
    <property type="project" value="UniProtKB-UniRule"/>
</dbReference>
<evidence type="ECO:0000313" key="31">
    <source>
        <dbReference type="Proteomes" id="UP000219042"/>
    </source>
</evidence>
<feature type="domain" description="Penicillin-binding protein transpeptidase" evidence="27">
    <location>
        <begin position="418"/>
        <end position="656"/>
    </location>
</feature>
<dbReference type="UniPathway" id="UPA00219"/>
<dbReference type="GO" id="GO:0046677">
    <property type="term" value="P:response to antibiotic"/>
    <property type="evidence" value="ECO:0007669"/>
    <property type="project" value="UniProtKB-UniRule"/>
</dbReference>
<dbReference type="InterPro" id="IPR012338">
    <property type="entry name" value="Beta-lactam/transpept-like"/>
</dbReference>
<keyword evidence="26" id="KW-1133">Transmembrane helix</keyword>
<comment type="subcellular location">
    <subcellularLocation>
        <location evidence="2">Cell membrane</location>
    </subcellularLocation>
</comment>
<evidence type="ECO:0000259" key="28">
    <source>
        <dbReference type="Pfam" id="PF00912"/>
    </source>
</evidence>
<keyword evidence="7" id="KW-1003">Cell membrane</keyword>